<dbReference type="Proteomes" id="UP001415857">
    <property type="component" value="Unassembled WGS sequence"/>
</dbReference>
<feature type="transmembrane region" description="Helical" evidence="1">
    <location>
        <begin position="55"/>
        <end position="77"/>
    </location>
</feature>
<keyword evidence="1" id="KW-1133">Transmembrane helix</keyword>
<evidence type="ECO:0000313" key="3">
    <source>
        <dbReference type="Proteomes" id="UP001415857"/>
    </source>
</evidence>
<comment type="caution">
    <text evidence="2">The sequence shown here is derived from an EMBL/GenBank/DDBJ whole genome shotgun (WGS) entry which is preliminary data.</text>
</comment>
<evidence type="ECO:0000256" key="1">
    <source>
        <dbReference type="SAM" id="Phobius"/>
    </source>
</evidence>
<keyword evidence="1" id="KW-0472">Membrane</keyword>
<proteinExistence type="predicted"/>
<gene>
    <name evidence="2" type="ORF">L1049_012585</name>
</gene>
<keyword evidence="1" id="KW-0812">Transmembrane</keyword>
<reference evidence="2 3" key="1">
    <citation type="journal article" date="2024" name="Plant J.">
        <title>Genome sequences and population genomics reveal climatic adaptation and genomic divergence between two closely related sweetgum species.</title>
        <authorList>
            <person name="Xu W.Q."/>
            <person name="Ren C.Q."/>
            <person name="Zhang X.Y."/>
            <person name="Comes H.P."/>
            <person name="Liu X.H."/>
            <person name="Li Y.G."/>
            <person name="Kettle C.J."/>
            <person name="Jalonen R."/>
            <person name="Gaisberger H."/>
            <person name="Ma Y.Z."/>
            <person name="Qiu Y.X."/>
        </authorList>
    </citation>
    <scope>NUCLEOTIDE SEQUENCE [LARGE SCALE GENOMIC DNA]</scope>
    <source>
        <strain evidence="2">Hangzhou</strain>
    </source>
</reference>
<keyword evidence="3" id="KW-1185">Reference proteome</keyword>
<accession>A0AAP0R496</accession>
<sequence length="112" mass="13074">MWPNRIHHHQRGRTLFSLEIFLPSFCIRPSETFYLKLPFQKQNHLVDDYISLSKFLPILSAIPSLSINGCLISRVSLCLRIQKCRIRTTLVWGTGFDGKYRCVPSSSSYQLW</sequence>
<protein>
    <submittedName>
        <fullName evidence="2">Uncharacterized protein</fullName>
    </submittedName>
</protein>
<evidence type="ECO:0000313" key="2">
    <source>
        <dbReference type="EMBL" id="KAK9265696.1"/>
    </source>
</evidence>
<dbReference type="AlphaFoldDB" id="A0AAP0R496"/>
<name>A0AAP0R496_LIQFO</name>
<organism evidence="2 3">
    <name type="scientific">Liquidambar formosana</name>
    <name type="common">Formosan gum</name>
    <dbReference type="NCBI Taxonomy" id="63359"/>
    <lineage>
        <taxon>Eukaryota</taxon>
        <taxon>Viridiplantae</taxon>
        <taxon>Streptophyta</taxon>
        <taxon>Embryophyta</taxon>
        <taxon>Tracheophyta</taxon>
        <taxon>Spermatophyta</taxon>
        <taxon>Magnoliopsida</taxon>
        <taxon>eudicotyledons</taxon>
        <taxon>Gunneridae</taxon>
        <taxon>Pentapetalae</taxon>
        <taxon>Saxifragales</taxon>
        <taxon>Altingiaceae</taxon>
        <taxon>Liquidambar</taxon>
    </lineage>
</organism>
<dbReference type="EMBL" id="JBBPBK010000331">
    <property type="protein sequence ID" value="KAK9265696.1"/>
    <property type="molecule type" value="Genomic_DNA"/>
</dbReference>